<dbReference type="PRINTS" id="PR00773">
    <property type="entry name" value="GRPEPROTEIN"/>
</dbReference>
<comment type="similarity">
    <text evidence="1 3 5">Belongs to the GrpE family.</text>
</comment>
<dbReference type="CDD" id="cd00446">
    <property type="entry name" value="GrpE"/>
    <property type="match status" value="1"/>
</dbReference>
<dbReference type="Gene3D" id="3.90.20.20">
    <property type="match status" value="1"/>
</dbReference>
<comment type="caution">
    <text evidence="7">The sequence shown here is derived from an EMBL/GenBank/DDBJ whole genome shotgun (WGS) entry which is preliminary data.</text>
</comment>
<dbReference type="PROSITE" id="PS01071">
    <property type="entry name" value="GRPE"/>
    <property type="match status" value="1"/>
</dbReference>
<reference evidence="7 8" key="1">
    <citation type="submission" date="2021-03" db="EMBL/GenBank/DDBJ databases">
        <authorList>
            <person name="Grouzdev D.S."/>
        </authorList>
    </citation>
    <scope>NUCLEOTIDE SEQUENCE [LARGE SCALE GENOMIC DNA]</scope>
    <source>
        <strain evidence="7 8">M50-1</strain>
    </source>
</reference>
<keyword evidence="2 3" id="KW-0143">Chaperone</keyword>
<dbReference type="SUPFAM" id="SSF58014">
    <property type="entry name" value="Coiled-coil domain of nucleotide exchange factor GrpE"/>
    <property type="match status" value="1"/>
</dbReference>
<organism evidence="7 8">
    <name type="scientific">Candidatus Chloroploca mongolica</name>
    <dbReference type="NCBI Taxonomy" id="2528176"/>
    <lineage>
        <taxon>Bacteria</taxon>
        <taxon>Bacillati</taxon>
        <taxon>Chloroflexota</taxon>
        <taxon>Chloroflexia</taxon>
        <taxon>Chloroflexales</taxon>
        <taxon>Chloroflexineae</taxon>
        <taxon>Oscillochloridaceae</taxon>
        <taxon>Candidatus Chloroploca</taxon>
    </lineage>
</organism>
<name>A0ABS4DDA7_9CHLR</name>
<feature type="region of interest" description="Disordered" evidence="6">
    <location>
        <begin position="1"/>
        <end position="32"/>
    </location>
</feature>
<evidence type="ECO:0000313" key="7">
    <source>
        <dbReference type="EMBL" id="MBP1467412.1"/>
    </source>
</evidence>
<comment type="subunit">
    <text evidence="3">Homodimer.</text>
</comment>
<evidence type="ECO:0000256" key="6">
    <source>
        <dbReference type="SAM" id="MobiDB-lite"/>
    </source>
</evidence>
<evidence type="ECO:0000256" key="5">
    <source>
        <dbReference type="RuleBase" id="RU004478"/>
    </source>
</evidence>
<dbReference type="PANTHER" id="PTHR21237">
    <property type="entry name" value="GRPE PROTEIN"/>
    <property type="match status" value="1"/>
</dbReference>
<evidence type="ECO:0000256" key="1">
    <source>
        <dbReference type="ARBA" id="ARBA00009054"/>
    </source>
</evidence>
<comment type="function">
    <text evidence="3 4">Participates actively in the response to hyperosmotic and heat shock by preventing the aggregation of stress-denatured proteins, in association with DnaK and GrpE. It is the nucleotide exchange factor for DnaK and may function as a thermosensor. Unfolded proteins bind initially to DnaJ; upon interaction with the DnaJ-bound protein, DnaK hydrolyzes its bound ATP, resulting in the formation of a stable complex. GrpE releases ADP from DnaK; ATP binding to DnaK triggers the release of the substrate protein, thus completing the reaction cycle. Several rounds of ATP-dependent interactions between DnaJ, DnaK and GrpE are required for fully efficient folding.</text>
</comment>
<evidence type="ECO:0000256" key="2">
    <source>
        <dbReference type="ARBA" id="ARBA00023186"/>
    </source>
</evidence>
<keyword evidence="3" id="KW-0963">Cytoplasm</keyword>
<gene>
    <name evidence="3 7" type="primary">grpE</name>
    <name evidence="7" type="ORF">EYB53_016990</name>
</gene>
<proteinExistence type="inferred from homology"/>
<dbReference type="Proteomes" id="UP001193081">
    <property type="component" value="Unassembled WGS sequence"/>
</dbReference>
<dbReference type="EMBL" id="SIJK02000033">
    <property type="protein sequence ID" value="MBP1467412.1"/>
    <property type="molecule type" value="Genomic_DNA"/>
</dbReference>
<dbReference type="SUPFAM" id="SSF51064">
    <property type="entry name" value="Head domain of nucleotide exchange factor GrpE"/>
    <property type="match status" value="1"/>
</dbReference>
<dbReference type="InterPro" id="IPR009012">
    <property type="entry name" value="GrpE_head"/>
</dbReference>
<protein>
    <recommendedName>
        <fullName evidence="3 4">Protein GrpE</fullName>
    </recommendedName>
    <alternativeName>
        <fullName evidence="3">HSP-70 cofactor</fullName>
    </alternativeName>
</protein>
<dbReference type="HAMAP" id="MF_01151">
    <property type="entry name" value="GrpE"/>
    <property type="match status" value="1"/>
</dbReference>
<keyword evidence="8" id="KW-1185">Reference proteome</keyword>
<dbReference type="InterPro" id="IPR000740">
    <property type="entry name" value="GrpE"/>
</dbReference>
<comment type="subcellular location">
    <subcellularLocation>
        <location evidence="3">Cytoplasm</location>
    </subcellularLocation>
</comment>
<evidence type="ECO:0000256" key="4">
    <source>
        <dbReference type="RuleBase" id="RU000639"/>
    </source>
</evidence>
<evidence type="ECO:0000256" key="3">
    <source>
        <dbReference type="HAMAP-Rule" id="MF_01151"/>
    </source>
</evidence>
<accession>A0ABS4DDA7</accession>
<evidence type="ECO:0000313" key="8">
    <source>
        <dbReference type="Proteomes" id="UP001193081"/>
    </source>
</evidence>
<dbReference type="Gene3D" id="2.30.22.10">
    <property type="entry name" value="Head domain of nucleotide exchange factor GrpE"/>
    <property type="match status" value="1"/>
</dbReference>
<keyword evidence="3 4" id="KW-0346">Stress response</keyword>
<dbReference type="Pfam" id="PF01025">
    <property type="entry name" value="GrpE"/>
    <property type="match status" value="1"/>
</dbReference>
<dbReference type="InterPro" id="IPR013805">
    <property type="entry name" value="GrpE_CC"/>
</dbReference>
<dbReference type="NCBIfam" id="NF010738">
    <property type="entry name" value="PRK14140.1"/>
    <property type="match status" value="1"/>
</dbReference>
<dbReference type="PANTHER" id="PTHR21237:SF23">
    <property type="entry name" value="GRPE PROTEIN HOMOLOG, MITOCHONDRIAL"/>
    <property type="match status" value="1"/>
</dbReference>
<sequence length="182" mass="20683">MQEVRRIMSENQHIVEPAAEASEEQAQKSQEDLEARLADMQEQATEFRDQWLRAAADYKNFKRRTEIERSELIRSASSALLLKLLPIMDDFERAIENIPPEIAETPWWSGTQLIAQKLRTVLESEGVKVIDAVGQDFDPNLHEAVIYEDAEGQDGKVTSELQKGYKLGDRVLRASMVKVGRG</sequence>